<dbReference type="InterPro" id="IPR011010">
    <property type="entry name" value="DNA_brk_join_enz"/>
</dbReference>
<proteinExistence type="inferred from homology"/>
<dbReference type="Gene3D" id="1.10.443.10">
    <property type="entry name" value="Intergrase catalytic core"/>
    <property type="match status" value="1"/>
</dbReference>
<dbReference type="GO" id="GO:0015074">
    <property type="term" value="P:DNA integration"/>
    <property type="evidence" value="ECO:0007669"/>
    <property type="project" value="InterPro"/>
</dbReference>
<feature type="domain" description="Tyr recombinase" evidence="5">
    <location>
        <begin position="160"/>
        <end position="346"/>
    </location>
</feature>
<evidence type="ECO:0000313" key="7">
    <source>
        <dbReference type="EMBL" id="SFK99653.1"/>
    </source>
</evidence>
<dbReference type="AlphaFoldDB" id="A0A1I4E315"/>
<dbReference type="STRING" id="1884381.SAMN05518846_1281"/>
<dbReference type="GO" id="GO:0003677">
    <property type="term" value="F:DNA binding"/>
    <property type="evidence" value="ECO:0007669"/>
    <property type="project" value="UniProtKB-UniRule"/>
</dbReference>
<gene>
    <name evidence="7" type="ORF">SAMN05518846_1281</name>
</gene>
<keyword evidence="8" id="KW-1185">Reference proteome</keyword>
<dbReference type="InterPro" id="IPR013762">
    <property type="entry name" value="Integrase-like_cat_sf"/>
</dbReference>
<organism evidence="7 8">
    <name type="scientific">Brevibacillus centrosporus</name>
    <dbReference type="NCBI Taxonomy" id="54910"/>
    <lineage>
        <taxon>Bacteria</taxon>
        <taxon>Bacillati</taxon>
        <taxon>Bacillota</taxon>
        <taxon>Bacilli</taxon>
        <taxon>Bacillales</taxon>
        <taxon>Paenibacillaceae</taxon>
        <taxon>Brevibacillus</taxon>
    </lineage>
</organism>
<accession>A0A1I4E315</accession>
<dbReference type="InterPro" id="IPR044068">
    <property type="entry name" value="CB"/>
</dbReference>
<comment type="similarity">
    <text evidence="1">Belongs to the 'phage' integrase family.</text>
</comment>
<evidence type="ECO:0000313" key="8">
    <source>
        <dbReference type="Proteomes" id="UP000198915"/>
    </source>
</evidence>
<dbReference type="PANTHER" id="PTHR30349">
    <property type="entry name" value="PHAGE INTEGRASE-RELATED"/>
    <property type="match status" value="1"/>
</dbReference>
<dbReference type="InterPro" id="IPR010998">
    <property type="entry name" value="Integrase_recombinase_N"/>
</dbReference>
<evidence type="ECO:0000259" key="6">
    <source>
        <dbReference type="PROSITE" id="PS51900"/>
    </source>
</evidence>
<dbReference type="RefSeq" id="WP_092277227.1">
    <property type="nucleotide sequence ID" value="NZ_FORT01000028.1"/>
</dbReference>
<keyword evidence="2 4" id="KW-0238">DNA-binding</keyword>
<dbReference type="Gene3D" id="1.10.150.130">
    <property type="match status" value="1"/>
</dbReference>
<dbReference type="InterPro" id="IPR050090">
    <property type="entry name" value="Tyrosine_recombinase_XerCD"/>
</dbReference>
<evidence type="ECO:0000256" key="1">
    <source>
        <dbReference type="ARBA" id="ARBA00008857"/>
    </source>
</evidence>
<evidence type="ECO:0000259" key="5">
    <source>
        <dbReference type="PROSITE" id="PS51898"/>
    </source>
</evidence>
<protein>
    <submittedName>
        <fullName evidence="7">Integrase/recombinase XerD</fullName>
    </submittedName>
</protein>
<dbReference type="PANTHER" id="PTHR30349:SF41">
    <property type="entry name" value="INTEGRASE_RECOMBINASE PROTEIN MJ0367-RELATED"/>
    <property type="match status" value="1"/>
</dbReference>
<reference evidence="8" key="1">
    <citation type="submission" date="2016-10" db="EMBL/GenBank/DDBJ databases">
        <authorList>
            <person name="Varghese N."/>
            <person name="Submissions S."/>
        </authorList>
    </citation>
    <scope>NUCLEOTIDE SEQUENCE [LARGE SCALE GENOMIC DNA]</scope>
    <source>
        <strain evidence="8">OK042</strain>
    </source>
</reference>
<keyword evidence="3" id="KW-0233">DNA recombination</keyword>
<feature type="domain" description="Core-binding (CB)" evidence="6">
    <location>
        <begin position="46"/>
        <end position="140"/>
    </location>
</feature>
<name>A0A1I4E315_9BACL</name>
<dbReference type="InterPro" id="IPR002104">
    <property type="entry name" value="Integrase_catalytic"/>
</dbReference>
<evidence type="ECO:0000256" key="3">
    <source>
        <dbReference type="ARBA" id="ARBA00023172"/>
    </source>
</evidence>
<dbReference type="CDD" id="cd00397">
    <property type="entry name" value="DNA_BRE_C"/>
    <property type="match status" value="1"/>
</dbReference>
<dbReference type="EMBL" id="FORT01000028">
    <property type="protein sequence ID" value="SFK99653.1"/>
    <property type="molecule type" value="Genomic_DNA"/>
</dbReference>
<dbReference type="Pfam" id="PF00589">
    <property type="entry name" value="Phage_integrase"/>
    <property type="match status" value="1"/>
</dbReference>
<dbReference type="PROSITE" id="PS51900">
    <property type="entry name" value="CB"/>
    <property type="match status" value="1"/>
</dbReference>
<evidence type="ECO:0000256" key="4">
    <source>
        <dbReference type="PROSITE-ProRule" id="PRU01248"/>
    </source>
</evidence>
<dbReference type="PROSITE" id="PS51898">
    <property type="entry name" value="TYR_RECOMBINASE"/>
    <property type="match status" value="1"/>
</dbReference>
<dbReference type="GO" id="GO:0006310">
    <property type="term" value="P:DNA recombination"/>
    <property type="evidence" value="ECO:0007669"/>
    <property type="project" value="UniProtKB-KW"/>
</dbReference>
<evidence type="ECO:0000256" key="2">
    <source>
        <dbReference type="ARBA" id="ARBA00023125"/>
    </source>
</evidence>
<dbReference type="SUPFAM" id="SSF56349">
    <property type="entry name" value="DNA breaking-rejoining enzymes"/>
    <property type="match status" value="1"/>
</dbReference>
<dbReference type="Proteomes" id="UP000198915">
    <property type="component" value="Unassembled WGS sequence"/>
</dbReference>
<sequence length="368" mass="43199">MAIEKTTKYDIEDICKEFEINLDEFIALVNNKIGTYRNQITPGCSKTIIEVIEEYIDHIKYLSSLNKRSEETVRGYLYFYNNFITFLKSSEKENLKIDALDETLLLEFIRTKTELKNTVFAEGTIRKHSSFLRSVLGFAFHKQYTIHDYRSRFELKTQKLLPKYIPLHEIEMVLKSSLDMTNGYRNYALLTLLLGTGCRLSELVNIRISDFNLESNILFIRKGKGNKQRYIPIFPEVKKVIIDYLEITGIKQWDNNLEGYLFSKEFGEKRSSPLTSRGIEKMVERLSKKHKNIQFTPHSFRHTFAVYCLKAGMPLHILTLLLGHNDPKTTMIYTQLFPNDLREEVLRRFPFPFEQLISKLINSEGQEQ</sequence>